<reference evidence="11 12" key="1">
    <citation type="journal article" date="2016" name="Nat. Commun.">
        <title>Thousands of microbial genomes shed light on interconnected biogeochemical processes in an aquifer system.</title>
        <authorList>
            <person name="Anantharaman K."/>
            <person name="Brown C.T."/>
            <person name="Hug L.A."/>
            <person name="Sharon I."/>
            <person name="Castelle C.J."/>
            <person name="Probst A.J."/>
            <person name="Thomas B.C."/>
            <person name="Singh A."/>
            <person name="Wilkins M.J."/>
            <person name="Karaoz U."/>
            <person name="Brodie E.L."/>
            <person name="Williams K.H."/>
            <person name="Hubbard S.S."/>
            <person name="Banfield J.F."/>
        </authorList>
    </citation>
    <scope>NUCLEOTIDE SEQUENCE [LARGE SCALE GENOMIC DNA]</scope>
    <source>
        <strain evidence="12">RIFCSPLOWO2_12_FULL_64_10</strain>
    </source>
</reference>
<protein>
    <recommendedName>
        <fullName evidence="7">Endonuclease MutS2</fullName>
        <ecNumber evidence="7">3.1.-.-</ecNumber>
    </recommendedName>
    <alternativeName>
        <fullName evidence="7">Ribosome-associated protein quality control-upstream factor</fullName>
        <shortName evidence="7">RQC-upstream factor</shortName>
        <shortName evidence="7">RqcU</shortName>
        <ecNumber evidence="7">3.6.4.-</ecNumber>
    </alternativeName>
</protein>
<dbReference type="GO" id="GO:0016887">
    <property type="term" value="F:ATP hydrolysis activity"/>
    <property type="evidence" value="ECO:0007669"/>
    <property type="project" value="InterPro"/>
</dbReference>
<proteinExistence type="inferred from homology"/>
<dbReference type="SMART" id="SM00533">
    <property type="entry name" value="MUTSd"/>
    <property type="match status" value="1"/>
</dbReference>
<feature type="coiled-coil region" evidence="8">
    <location>
        <begin position="522"/>
        <end position="577"/>
    </location>
</feature>
<dbReference type="GO" id="GO:0045910">
    <property type="term" value="P:negative regulation of DNA recombination"/>
    <property type="evidence" value="ECO:0007669"/>
    <property type="project" value="InterPro"/>
</dbReference>
<dbReference type="InterPro" id="IPR027417">
    <property type="entry name" value="P-loop_NTPase"/>
</dbReference>
<dbReference type="GO" id="GO:0140664">
    <property type="term" value="F:ATP-dependent DNA damage sensor activity"/>
    <property type="evidence" value="ECO:0007669"/>
    <property type="project" value="InterPro"/>
</dbReference>
<dbReference type="GO" id="GO:0019843">
    <property type="term" value="F:rRNA binding"/>
    <property type="evidence" value="ECO:0007669"/>
    <property type="project" value="UniProtKB-UniRule"/>
</dbReference>
<dbReference type="AlphaFoldDB" id="A0A1F6CH57"/>
<feature type="binding site" evidence="7">
    <location>
        <begin position="341"/>
        <end position="348"/>
    </location>
    <ligand>
        <name>ATP</name>
        <dbReference type="ChEBI" id="CHEBI:30616"/>
    </ligand>
</feature>
<dbReference type="EC" id="3.6.4.-" evidence="7"/>
<comment type="caution">
    <text evidence="11">The sequence shown here is derived from an EMBL/GenBank/DDBJ whole genome shotgun (WGS) entry which is preliminary data.</text>
</comment>
<dbReference type="Gene3D" id="3.40.50.300">
    <property type="entry name" value="P-loop containing nucleotide triphosphate hydrolases"/>
    <property type="match status" value="1"/>
</dbReference>
<dbReference type="PROSITE" id="PS50828">
    <property type="entry name" value="SMR"/>
    <property type="match status" value="1"/>
</dbReference>
<feature type="compositionally biased region" description="Basic and acidic residues" evidence="9">
    <location>
        <begin position="624"/>
        <end position="636"/>
    </location>
</feature>
<dbReference type="Proteomes" id="UP000178606">
    <property type="component" value="Unassembled WGS sequence"/>
</dbReference>
<evidence type="ECO:0000256" key="8">
    <source>
        <dbReference type="SAM" id="Coils"/>
    </source>
</evidence>
<dbReference type="InterPro" id="IPR036063">
    <property type="entry name" value="Smr_dom_sf"/>
</dbReference>
<dbReference type="HAMAP" id="MF_00092">
    <property type="entry name" value="MutS2"/>
    <property type="match status" value="1"/>
</dbReference>
<keyword evidence="3 7" id="KW-0378">Hydrolase</keyword>
<keyword evidence="2 7" id="KW-0547">Nucleotide-binding</keyword>
<gene>
    <name evidence="7" type="primary">mutS2</name>
    <name evidence="7" type="synonym">rqcU</name>
    <name evidence="11" type="ORF">A3F84_24700</name>
</gene>
<dbReference type="SMART" id="SM00463">
    <property type="entry name" value="SMR"/>
    <property type="match status" value="1"/>
</dbReference>
<keyword evidence="5 7" id="KW-0694">RNA-binding</keyword>
<evidence type="ECO:0000256" key="7">
    <source>
        <dbReference type="HAMAP-Rule" id="MF_00092"/>
    </source>
</evidence>
<dbReference type="GO" id="GO:0005524">
    <property type="term" value="F:ATP binding"/>
    <property type="evidence" value="ECO:0007669"/>
    <property type="project" value="UniProtKB-UniRule"/>
</dbReference>
<dbReference type="PANTHER" id="PTHR48466:SF2">
    <property type="entry name" value="OS10G0509000 PROTEIN"/>
    <property type="match status" value="1"/>
</dbReference>
<dbReference type="SUPFAM" id="SSF160443">
    <property type="entry name" value="SMR domain-like"/>
    <property type="match status" value="1"/>
</dbReference>
<evidence type="ECO:0000256" key="6">
    <source>
        <dbReference type="ARBA" id="ARBA00023125"/>
    </source>
</evidence>
<keyword evidence="4 7" id="KW-0067">ATP-binding</keyword>
<dbReference type="InterPro" id="IPR005747">
    <property type="entry name" value="MutS2"/>
</dbReference>
<keyword evidence="1 7" id="KW-0699">rRNA-binding</keyword>
<comment type="function">
    <text evidence="7">Acts as a ribosome collision sensor, splitting the ribosome into its 2 subunits. Detects stalled/collided 70S ribosomes which it binds and splits by an ATP-hydrolysis driven conformational change. Acts upstream of the ribosome quality control system (RQC), a ribosome-associated complex that mediates the extraction of incompletely synthesized nascent chains from stalled ribosomes and their subsequent degradation. Probably generates substrates for RQC.</text>
</comment>
<accession>A0A1F6CH57</accession>
<dbReference type="Pfam" id="PF20297">
    <property type="entry name" value="MSSS"/>
    <property type="match status" value="1"/>
</dbReference>
<comment type="function">
    <text evidence="7">Endonuclease that is involved in the suppression of homologous recombination and thus may have a key role in the control of bacterial genetic diversity.</text>
</comment>
<evidence type="ECO:0000256" key="2">
    <source>
        <dbReference type="ARBA" id="ARBA00022741"/>
    </source>
</evidence>
<keyword evidence="7" id="KW-0255">Endonuclease</keyword>
<evidence type="ECO:0000256" key="5">
    <source>
        <dbReference type="ARBA" id="ARBA00022884"/>
    </source>
</evidence>
<dbReference type="GO" id="GO:0072344">
    <property type="term" value="P:rescue of stalled ribosome"/>
    <property type="evidence" value="ECO:0007669"/>
    <property type="project" value="UniProtKB-UniRule"/>
</dbReference>
<sequence>MVDEHTIEVLEFDKVVLRIAGQSGSEMGREEVLSVAPVGDPEVIRQRLGRASEMMDLIGFDDPVPARGIPDIRRALARCGAEGIALSLEELSQVGEALSVFRQLRDYLDRRRAKYPSLLGLTERLRSHPEVEEAIGRAIGPEGEVRDSASPELSRIRRERERVRSDLRERLERLLSTLPQEAVQDRLVTLREGRFVIPVREGRQSQVPGIVHDQSDSGATVFVEPLATVEMGNRLRQLDVAEAREIERILRALTDRVRGVREDLLDNVEVFGRFDAVYAIAAFSREVEAQLPSLNAEGRVVLRGARHPLLVLRARESGQGQPVVPLDVSLGEGFRTLVLTGPNAGGKTVALKTVGLLTLMACAGLPVPAQPGSEIAVFRRVFADIGDEQSIENDLSTFSSHVRRLAQICAEADAETLVLLDEVGGSTDPDEGAALAMALLEDLTRRGARTVATTHHGALKAFAHQTEGVENGSMAFDAETLRPTFRLRLSIPGSSYAFEIARRWGMPEGIVEEAARRTGGQTRQVERLIADLDRSYQDYRERSEDLARQQGEAARLRREYEEGLADIERQRRTLRGAALRESERILSEANALIERTVAGIRREAASRASIQEGRRGVQEALARVPEEAEQDRRRPTPEGPDPEVGDYVWIERFGKEGVVLSGRNAAGRVRVQVGNVKVEVSPSEVKRVEGRAVPSVREAGGGGVRTSAREDMPTSLDLRGMTFEEAAEVVDKFLDDAFVSRVQGATLIHGKGTGALRQKLGAYLKTHPRIRSQRLGNWNEGGSGVTIVEIET</sequence>
<dbReference type="PANTHER" id="PTHR48466">
    <property type="entry name" value="OS10G0509000 PROTEIN-RELATED"/>
    <property type="match status" value="1"/>
</dbReference>
<dbReference type="EMBL" id="MFKF01000250">
    <property type="protein sequence ID" value="OGG48357.1"/>
    <property type="molecule type" value="Genomic_DNA"/>
</dbReference>
<dbReference type="PIRSF" id="PIRSF005814">
    <property type="entry name" value="MutS_YshD"/>
    <property type="match status" value="1"/>
</dbReference>
<dbReference type="InterPro" id="IPR045076">
    <property type="entry name" value="MutS"/>
</dbReference>
<evidence type="ECO:0000313" key="12">
    <source>
        <dbReference type="Proteomes" id="UP000178606"/>
    </source>
</evidence>
<dbReference type="InterPro" id="IPR000432">
    <property type="entry name" value="DNA_mismatch_repair_MutS_C"/>
</dbReference>
<keyword evidence="6 7" id="KW-0238">DNA-binding</keyword>
<feature type="region of interest" description="Disordered" evidence="9">
    <location>
        <begin position="611"/>
        <end position="645"/>
    </location>
</feature>
<comment type="similarity">
    <text evidence="7">Belongs to the DNA mismatch repair MutS family. MutS2 subfamily.</text>
</comment>
<name>A0A1F6CH57_HANXR</name>
<dbReference type="GO" id="GO:0030983">
    <property type="term" value="F:mismatched DNA binding"/>
    <property type="evidence" value="ECO:0007669"/>
    <property type="project" value="InterPro"/>
</dbReference>
<evidence type="ECO:0000256" key="4">
    <source>
        <dbReference type="ARBA" id="ARBA00022840"/>
    </source>
</evidence>
<dbReference type="Gene3D" id="3.30.1370.110">
    <property type="match status" value="1"/>
</dbReference>
<dbReference type="EC" id="3.1.-.-" evidence="7"/>
<feature type="domain" description="Smr" evidence="10">
    <location>
        <begin position="716"/>
        <end position="791"/>
    </location>
</feature>
<dbReference type="SMART" id="SM00534">
    <property type="entry name" value="MUTSac"/>
    <property type="match status" value="1"/>
</dbReference>
<dbReference type="InterPro" id="IPR002625">
    <property type="entry name" value="Smr_dom"/>
</dbReference>
<dbReference type="CDD" id="cd03280">
    <property type="entry name" value="ABC_MutS2"/>
    <property type="match status" value="1"/>
</dbReference>
<keyword evidence="7" id="KW-0540">Nuclease</keyword>
<organism evidence="11 12">
    <name type="scientific">Handelsmanbacteria sp. (strain RIFCSPLOWO2_12_FULL_64_10)</name>
    <dbReference type="NCBI Taxonomy" id="1817868"/>
    <lineage>
        <taxon>Bacteria</taxon>
        <taxon>Candidatus Handelsmaniibacteriota</taxon>
    </lineage>
</organism>
<dbReference type="Pfam" id="PF01713">
    <property type="entry name" value="Smr"/>
    <property type="match status" value="1"/>
</dbReference>
<dbReference type="InterPro" id="IPR036187">
    <property type="entry name" value="DNA_mismatch_repair_MutS_sf"/>
</dbReference>
<comment type="subunit">
    <text evidence="7">Homodimer. Binds to stalled ribosomes, contacting rRNA.</text>
</comment>
<dbReference type="InterPro" id="IPR007696">
    <property type="entry name" value="DNA_mismatch_repair_MutS_core"/>
</dbReference>
<dbReference type="InterPro" id="IPR046893">
    <property type="entry name" value="MSSS"/>
</dbReference>
<dbReference type="SUPFAM" id="SSF48334">
    <property type="entry name" value="DNA repair protein MutS, domain III"/>
    <property type="match status" value="1"/>
</dbReference>
<dbReference type="SUPFAM" id="SSF52540">
    <property type="entry name" value="P-loop containing nucleoside triphosphate hydrolases"/>
    <property type="match status" value="1"/>
</dbReference>
<evidence type="ECO:0000259" key="10">
    <source>
        <dbReference type="PROSITE" id="PS50828"/>
    </source>
</evidence>
<evidence type="ECO:0000313" key="11">
    <source>
        <dbReference type="EMBL" id="OGG48357.1"/>
    </source>
</evidence>
<evidence type="ECO:0000256" key="9">
    <source>
        <dbReference type="SAM" id="MobiDB-lite"/>
    </source>
</evidence>
<dbReference type="GO" id="GO:0006298">
    <property type="term" value="P:mismatch repair"/>
    <property type="evidence" value="ECO:0007669"/>
    <property type="project" value="InterPro"/>
</dbReference>
<dbReference type="FunFam" id="3.40.50.300:FF:000830">
    <property type="entry name" value="Endonuclease MutS2"/>
    <property type="match status" value="1"/>
</dbReference>
<dbReference type="GO" id="GO:0043023">
    <property type="term" value="F:ribosomal large subunit binding"/>
    <property type="evidence" value="ECO:0007669"/>
    <property type="project" value="UniProtKB-UniRule"/>
</dbReference>
<evidence type="ECO:0000256" key="3">
    <source>
        <dbReference type="ARBA" id="ARBA00022801"/>
    </source>
</evidence>
<dbReference type="NCBIfam" id="TIGR01069">
    <property type="entry name" value="mutS2"/>
    <property type="match status" value="1"/>
</dbReference>
<dbReference type="GO" id="GO:0004519">
    <property type="term" value="F:endonuclease activity"/>
    <property type="evidence" value="ECO:0007669"/>
    <property type="project" value="UniProtKB-UniRule"/>
</dbReference>
<evidence type="ECO:0000256" key="1">
    <source>
        <dbReference type="ARBA" id="ARBA00022730"/>
    </source>
</evidence>
<keyword evidence="8" id="KW-0175">Coiled coil</keyword>
<dbReference type="Pfam" id="PF00488">
    <property type="entry name" value="MutS_V"/>
    <property type="match status" value="1"/>
</dbReference>